<organism evidence="3">
    <name type="scientific">uncultured prokaryote</name>
    <dbReference type="NCBI Taxonomy" id="198431"/>
    <lineage>
        <taxon>unclassified sequences</taxon>
        <taxon>environmental samples</taxon>
    </lineage>
</organism>
<sequence length="373" mass="42376">MSNFVIIRHKKLKSVGHVQAAINHNDRTTEPLNADPSQRHLNKVEGGGMVKLRKNLASVTQASTAKEPVLAIEYIVSASPEQINDPSFDREGYFKAARAYLDKLVGAGNLIHSAEHYDERSAHGHFIYTPIIELEASTRRRSVVVGKTEDGKQKREVKEFPTQAGRALNAKKFTGREASIQLQSDFATQVGMPFGLRRGVERSRAKHTEIKAFYTQIKQDMAEVEAQRRQLAEREVALDKRDGALSQRKVDLFTERLALDEKDRAGRARLQARIDEMVGKLEAREQAIQDQEAAFDGKLEELDRVLGEREKALQEREKAVKDNPPNPELKKRSNALDAIVGLLQRDQYERLSPEHQREIRQAKVRNDERGYNR</sequence>
<evidence type="ECO:0008006" key="4">
    <source>
        <dbReference type="Google" id="ProtNLM"/>
    </source>
</evidence>
<accession>A0A0H5Q1Y1</accession>
<keyword evidence="1" id="KW-0175">Coiled coil</keyword>
<proteinExistence type="predicted"/>
<dbReference type="InterPro" id="IPR001668">
    <property type="entry name" value="Mob_Pre"/>
</dbReference>
<dbReference type="EMBL" id="LN853240">
    <property type="protein sequence ID" value="CRY95380.1"/>
    <property type="molecule type" value="Genomic_DNA"/>
</dbReference>
<dbReference type="CDD" id="cd17242">
    <property type="entry name" value="MobM_relaxase"/>
    <property type="match status" value="1"/>
</dbReference>
<dbReference type="GO" id="GO:0003677">
    <property type="term" value="F:DNA binding"/>
    <property type="evidence" value="ECO:0007669"/>
    <property type="project" value="InterPro"/>
</dbReference>
<feature type="region of interest" description="Disordered" evidence="2">
    <location>
        <begin position="315"/>
        <end position="334"/>
    </location>
</feature>
<reference evidence="3" key="2">
    <citation type="submission" date="2015-07" db="EMBL/GenBank/DDBJ databases">
        <title>Plasmids, circular viruses and viroids from rat gut.</title>
        <authorList>
            <person name="Jorgensen T.J."/>
            <person name="Hansen M.A."/>
            <person name="Xu Z."/>
            <person name="Tabak M.A."/>
            <person name="Sorensen S.J."/>
            <person name="Hansen L.H."/>
        </authorList>
    </citation>
    <scope>NUCLEOTIDE SEQUENCE</scope>
    <source>
        <plasmid evidence="3">pRGRH0611</plasmid>
    </source>
</reference>
<dbReference type="Gene3D" id="3.30.930.30">
    <property type="match status" value="1"/>
</dbReference>
<reference evidence="3" key="1">
    <citation type="submission" date="2015-06" db="EMBL/GenBank/DDBJ databases">
        <authorList>
            <person name="Joergensen T."/>
        </authorList>
    </citation>
    <scope>NUCLEOTIDE SEQUENCE</scope>
    <source>
        <plasmid evidence="3">pRGRH0611</plasmid>
    </source>
</reference>
<name>A0A0H5Q1Y1_9ZZZZ</name>
<evidence type="ECO:0000256" key="2">
    <source>
        <dbReference type="SAM" id="MobiDB-lite"/>
    </source>
</evidence>
<dbReference type="Pfam" id="PF01076">
    <property type="entry name" value="Mob_Pre"/>
    <property type="match status" value="1"/>
</dbReference>
<geneLocation type="plasmid" evidence="3">
    <name>pRGRH0611</name>
</geneLocation>
<keyword evidence="3" id="KW-0614">Plasmid</keyword>
<protein>
    <recommendedName>
        <fullName evidence="4">Plasmid recombination enzyme</fullName>
    </recommendedName>
</protein>
<evidence type="ECO:0000313" key="3">
    <source>
        <dbReference type="EMBL" id="CRY95380.1"/>
    </source>
</evidence>
<dbReference type="GO" id="GO:0006310">
    <property type="term" value="P:DNA recombination"/>
    <property type="evidence" value="ECO:0007669"/>
    <property type="project" value="InterPro"/>
</dbReference>
<evidence type="ECO:0000256" key="1">
    <source>
        <dbReference type="SAM" id="Coils"/>
    </source>
</evidence>
<feature type="region of interest" description="Disordered" evidence="2">
    <location>
        <begin position="350"/>
        <end position="373"/>
    </location>
</feature>
<feature type="coiled-coil region" evidence="1">
    <location>
        <begin position="214"/>
        <end position="241"/>
    </location>
</feature>
<dbReference type="AlphaFoldDB" id="A0A0H5Q1Y1"/>